<dbReference type="EMBL" id="SWJQ01000296">
    <property type="protein sequence ID" value="TRZ16781.1"/>
    <property type="molecule type" value="Genomic_DNA"/>
</dbReference>
<proteinExistence type="predicted"/>
<reference evidence="1" key="1">
    <citation type="submission" date="2019-04" db="EMBL/GenBank/DDBJ databases">
        <title>Genome assembly of Zosterops borbonicus 15179.</title>
        <authorList>
            <person name="Leroy T."/>
            <person name="Anselmetti Y."/>
            <person name="Tilak M.-K."/>
            <person name="Nabholz B."/>
        </authorList>
    </citation>
    <scope>NUCLEOTIDE SEQUENCE</scope>
    <source>
        <strain evidence="1">HGM_15179</strain>
        <tissue evidence="1">Muscle</tissue>
    </source>
</reference>
<accession>A0A8K1GEZ4</accession>
<dbReference type="Proteomes" id="UP000796761">
    <property type="component" value="Unassembled WGS sequence"/>
</dbReference>
<protein>
    <recommendedName>
        <fullName evidence="3">Rna-directed dna polymerase from mobile element jockey-like</fullName>
    </recommendedName>
</protein>
<evidence type="ECO:0008006" key="3">
    <source>
        <dbReference type="Google" id="ProtNLM"/>
    </source>
</evidence>
<gene>
    <name evidence="1" type="ORF">HGM15179_010338</name>
</gene>
<sequence length="133" mass="14950">MIFPCMISLSLNWRGREVTSGISSGISMGLQLFNIFVSSLDGIECTISKFVDNTKLCGQHNTLEGRDAIQRDLDRLDGWACVNLINFNKAKCKDMCLGQGNPMHKYRLGREWIESCPVEKDLGVFDKNLAMTQ</sequence>
<name>A0A8K1GEZ4_9PASS</name>
<keyword evidence="2" id="KW-1185">Reference proteome</keyword>
<evidence type="ECO:0000313" key="2">
    <source>
        <dbReference type="Proteomes" id="UP000796761"/>
    </source>
</evidence>
<comment type="caution">
    <text evidence="1">The sequence shown here is derived from an EMBL/GenBank/DDBJ whole genome shotgun (WGS) entry which is preliminary data.</text>
</comment>
<dbReference type="OrthoDB" id="10056483at2759"/>
<organism evidence="1 2">
    <name type="scientific">Zosterops borbonicus</name>
    <dbReference type="NCBI Taxonomy" id="364589"/>
    <lineage>
        <taxon>Eukaryota</taxon>
        <taxon>Metazoa</taxon>
        <taxon>Chordata</taxon>
        <taxon>Craniata</taxon>
        <taxon>Vertebrata</taxon>
        <taxon>Euteleostomi</taxon>
        <taxon>Archelosauria</taxon>
        <taxon>Archosauria</taxon>
        <taxon>Dinosauria</taxon>
        <taxon>Saurischia</taxon>
        <taxon>Theropoda</taxon>
        <taxon>Coelurosauria</taxon>
        <taxon>Aves</taxon>
        <taxon>Neognathae</taxon>
        <taxon>Neoaves</taxon>
        <taxon>Telluraves</taxon>
        <taxon>Australaves</taxon>
        <taxon>Passeriformes</taxon>
        <taxon>Sylvioidea</taxon>
        <taxon>Zosteropidae</taxon>
        <taxon>Zosterops</taxon>
    </lineage>
</organism>
<dbReference type="PANTHER" id="PTHR33332">
    <property type="entry name" value="REVERSE TRANSCRIPTASE DOMAIN-CONTAINING PROTEIN"/>
    <property type="match status" value="1"/>
</dbReference>
<evidence type="ECO:0000313" key="1">
    <source>
        <dbReference type="EMBL" id="TRZ16781.1"/>
    </source>
</evidence>
<dbReference type="AlphaFoldDB" id="A0A8K1GEZ4"/>